<name>A0A7X6DP04_9BACT</name>
<dbReference type="GO" id="GO:0016757">
    <property type="term" value="F:glycosyltransferase activity"/>
    <property type="evidence" value="ECO:0007669"/>
    <property type="project" value="UniProtKB-ARBA"/>
</dbReference>
<dbReference type="Proteomes" id="UP000534783">
    <property type="component" value="Unassembled WGS sequence"/>
</dbReference>
<organism evidence="3 4">
    <name type="scientific">Candidatus Manganitrophus noduliformans</name>
    <dbReference type="NCBI Taxonomy" id="2606439"/>
    <lineage>
        <taxon>Bacteria</taxon>
        <taxon>Pseudomonadati</taxon>
        <taxon>Nitrospirota</taxon>
        <taxon>Nitrospiria</taxon>
        <taxon>Candidatus Troglogloeales</taxon>
        <taxon>Candidatus Manganitrophaceae</taxon>
        <taxon>Candidatus Manganitrophus</taxon>
    </lineage>
</organism>
<dbReference type="SUPFAM" id="SSF53756">
    <property type="entry name" value="UDP-Glycosyltransferase/glycogen phosphorylase"/>
    <property type="match status" value="1"/>
</dbReference>
<reference evidence="3 4" key="1">
    <citation type="journal article" date="2020" name="Nature">
        <title>Bacterial chemolithoautotrophy via manganese oxidation.</title>
        <authorList>
            <person name="Yu H."/>
            <person name="Leadbetter J.R."/>
        </authorList>
    </citation>
    <scope>NUCLEOTIDE SEQUENCE [LARGE SCALE GENOMIC DNA]</scope>
    <source>
        <strain evidence="3 4">Mn-1</strain>
    </source>
</reference>
<gene>
    <name evidence="3" type="ORF">MNODULE_07940</name>
</gene>
<dbReference type="Pfam" id="PF13692">
    <property type="entry name" value="Glyco_trans_1_4"/>
    <property type="match status" value="1"/>
</dbReference>
<accession>A0A7X6DP04</accession>
<feature type="domain" description="Glycosyltransferase subfamily 4-like N-terminal" evidence="2">
    <location>
        <begin position="14"/>
        <end position="175"/>
    </location>
</feature>
<comment type="caution">
    <text evidence="3">The sequence shown here is derived from an EMBL/GenBank/DDBJ whole genome shotgun (WGS) entry which is preliminary data.</text>
</comment>
<evidence type="ECO:0000256" key="1">
    <source>
        <dbReference type="SAM" id="MobiDB-lite"/>
    </source>
</evidence>
<evidence type="ECO:0000313" key="3">
    <source>
        <dbReference type="EMBL" id="NKE70665.1"/>
    </source>
</evidence>
<evidence type="ECO:0000259" key="2">
    <source>
        <dbReference type="Pfam" id="PF13439"/>
    </source>
</evidence>
<evidence type="ECO:0000313" key="4">
    <source>
        <dbReference type="Proteomes" id="UP000534783"/>
    </source>
</evidence>
<dbReference type="RefSeq" id="WP_168058902.1">
    <property type="nucleotide sequence ID" value="NZ_VTOW01000001.1"/>
</dbReference>
<feature type="region of interest" description="Disordered" evidence="1">
    <location>
        <begin position="377"/>
        <end position="403"/>
    </location>
</feature>
<dbReference type="Gene3D" id="3.40.50.2000">
    <property type="entry name" value="Glycogen Phosphorylase B"/>
    <property type="match status" value="2"/>
</dbReference>
<sequence length="403" mass="45299">MKPTVLHLIDCLFIGGGEMQMADLLRRIDREKFRPLVGCLRKQGQLVPVLEEAGIVVEEFPVRGKLFYPRSIREILRLARFMRRERVRIVHTQDLYSHLVGIPAALIARVPVVITNRLDLGHTMKRWHRLALKLLSFAITRVMANSEGVRTMLIEEEKIDPGKIELIYNGVNLDQFQIPSKEKGPVPLVRDLRLEPGDRPIVVVANLWPVKGHEILFEAAVRVTAYYPTAKFVLVGTGAARRAILEARARELAIDKQVLFLGPRQDVPQILPQMEISVLPSLAEGFSNAILESMAAGLPMVATDVGGNREAIVEGETGFLVPPRDPETLADRILRLLGDRERGQRMGKAGRERIETTFSLQRMVTETERFYERLLEERGAGARGRGPEGQKIEADLSRVKVSP</sequence>
<keyword evidence="4" id="KW-1185">Reference proteome</keyword>
<dbReference type="InterPro" id="IPR028098">
    <property type="entry name" value="Glyco_trans_4-like_N"/>
</dbReference>
<dbReference type="Pfam" id="PF13439">
    <property type="entry name" value="Glyco_transf_4"/>
    <property type="match status" value="1"/>
</dbReference>
<dbReference type="PANTHER" id="PTHR12526">
    <property type="entry name" value="GLYCOSYLTRANSFERASE"/>
    <property type="match status" value="1"/>
</dbReference>
<protein>
    <submittedName>
        <fullName evidence="3">Glycosyltransferase</fullName>
    </submittedName>
</protein>
<dbReference type="EMBL" id="VTOW01000001">
    <property type="protein sequence ID" value="NKE70665.1"/>
    <property type="molecule type" value="Genomic_DNA"/>
</dbReference>
<dbReference type="AlphaFoldDB" id="A0A7X6DP04"/>
<keyword evidence="3" id="KW-0808">Transferase</keyword>
<proteinExistence type="predicted"/>